<dbReference type="InterPro" id="IPR013320">
    <property type="entry name" value="ConA-like_dom_sf"/>
</dbReference>
<keyword evidence="6" id="KW-1185">Reference proteome</keyword>
<evidence type="ECO:0000259" key="4">
    <source>
        <dbReference type="Pfam" id="PF00139"/>
    </source>
</evidence>
<dbReference type="InterPro" id="IPR050258">
    <property type="entry name" value="Leguminous_Lectin"/>
</dbReference>
<dbReference type="AlphaFoldDB" id="A0AAP0DIK4"/>
<comment type="caution">
    <text evidence="5">The sequence shown here is derived from an EMBL/GenBank/DDBJ whole genome shotgun (WGS) entry which is preliminary data.</text>
</comment>
<accession>A0AAP0DIK4</accession>
<keyword evidence="2" id="KW-0430">Lectin</keyword>
<name>A0AAP0DIK4_9ASTR</name>
<gene>
    <name evidence="5" type="ORF">SSX86_007661</name>
</gene>
<evidence type="ECO:0000256" key="2">
    <source>
        <dbReference type="ARBA" id="ARBA00022734"/>
    </source>
</evidence>
<evidence type="ECO:0000313" key="5">
    <source>
        <dbReference type="EMBL" id="KAK9073337.1"/>
    </source>
</evidence>
<organism evidence="5 6">
    <name type="scientific">Deinandra increscens subsp. villosa</name>
    <dbReference type="NCBI Taxonomy" id="3103831"/>
    <lineage>
        <taxon>Eukaryota</taxon>
        <taxon>Viridiplantae</taxon>
        <taxon>Streptophyta</taxon>
        <taxon>Embryophyta</taxon>
        <taxon>Tracheophyta</taxon>
        <taxon>Spermatophyta</taxon>
        <taxon>Magnoliopsida</taxon>
        <taxon>eudicotyledons</taxon>
        <taxon>Gunneridae</taxon>
        <taxon>Pentapetalae</taxon>
        <taxon>asterids</taxon>
        <taxon>campanulids</taxon>
        <taxon>Asterales</taxon>
        <taxon>Asteraceae</taxon>
        <taxon>Asteroideae</taxon>
        <taxon>Heliantheae alliance</taxon>
        <taxon>Madieae</taxon>
        <taxon>Madiinae</taxon>
        <taxon>Deinandra</taxon>
    </lineage>
</organism>
<dbReference type="SUPFAM" id="SSF49899">
    <property type="entry name" value="Concanavalin A-like lectins/glucanases"/>
    <property type="match status" value="1"/>
</dbReference>
<evidence type="ECO:0000256" key="1">
    <source>
        <dbReference type="ARBA" id="ARBA00007606"/>
    </source>
</evidence>
<dbReference type="InterPro" id="IPR001220">
    <property type="entry name" value="Legume_lectin_dom"/>
</dbReference>
<feature type="signal peptide" evidence="3">
    <location>
        <begin position="1"/>
        <end position="25"/>
    </location>
</feature>
<sequence>MPSPISGRIAASFLLLIYFSGHAFAGTISFNFESLSLNTLKLLGDAHLVNTSIMLTRELAVPNSGAGAILYKTPIRFKRTGTNIPASFTTFFSFSISNLNPDSIGGGLAFLISPEDETIGNFFHLMV</sequence>
<dbReference type="PANTHER" id="PTHR32401">
    <property type="entry name" value="CONCANAVALIN A-LIKE LECTIN FAMILY PROTEIN"/>
    <property type="match status" value="1"/>
</dbReference>
<reference evidence="5 6" key="1">
    <citation type="submission" date="2024-04" db="EMBL/GenBank/DDBJ databases">
        <title>The reference genome of an endangered Asteraceae, Deinandra increscens subsp. villosa, native to the Central Coast of California.</title>
        <authorList>
            <person name="Guilliams M."/>
            <person name="Hasenstab-Lehman K."/>
            <person name="Meyer R."/>
            <person name="Mcevoy S."/>
        </authorList>
    </citation>
    <scope>NUCLEOTIDE SEQUENCE [LARGE SCALE GENOMIC DNA]</scope>
    <source>
        <tissue evidence="5">Leaf</tissue>
    </source>
</reference>
<evidence type="ECO:0000256" key="3">
    <source>
        <dbReference type="SAM" id="SignalP"/>
    </source>
</evidence>
<evidence type="ECO:0000313" key="6">
    <source>
        <dbReference type="Proteomes" id="UP001408789"/>
    </source>
</evidence>
<dbReference type="EMBL" id="JBCNJP010000009">
    <property type="protein sequence ID" value="KAK9073337.1"/>
    <property type="molecule type" value="Genomic_DNA"/>
</dbReference>
<dbReference type="Gene3D" id="2.60.120.200">
    <property type="match status" value="1"/>
</dbReference>
<protein>
    <recommendedName>
        <fullName evidence="4">Legume lectin domain-containing protein</fullName>
    </recommendedName>
</protein>
<dbReference type="Pfam" id="PF00139">
    <property type="entry name" value="Lectin_legB"/>
    <property type="match status" value="1"/>
</dbReference>
<dbReference type="GO" id="GO:0030246">
    <property type="term" value="F:carbohydrate binding"/>
    <property type="evidence" value="ECO:0007669"/>
    <property type="project" value="UniProtKB-KW"/>
</dbReference>
<feature type="chain" id="PRO_5043054198" description="Legume lectin domain-containing protein" evidence="3">
    <location>
        <begin position="26"/>
        <end position="127"/>
    </location>
</feature>
<dbReference type="Proteomes" id="UP001408789">
    <property type="component" value="Unassembled WGS sequence"/>
</dbReference>
<keyword evidence="3" id="KW-0732">Signal</keyword>
<feature type="domain" description="Legume lectin" evidence="4">
    <location>
        <begin position="28"/>
        <end position="116"/>
    </location>
</feature>
<dbReference type="PANTHER" id="PTHR32401:SF48">
    <property type="entry name" value="LEGUME LECTIN DOMAIN-CONTAINING PROTEIN"/>
    <property type="match status" value="1"/>
</dbReference>
<proteinExistence type="inferred from homology"/>
<comment type="similarity">
    <text evidence="1">Belongs to the leguminous lectin family.</text>
</comment>